<name>A0ABD0LNV2_9CAEN</name>
<dbReference type="Proteomes" id="UP001519460">
    <property type="component" value="Unassembled WGS sequence"/>
</dbReference>
<evidence type="ECO:0000256" key="1">
    <source>
        <dbReference type="SAM" id="MobiDB-lite"/>
    </source>
</evidence>
<protein>
    <submittedName>
        <fullName evidence="2">Uncharacterized protein</fullName>
    </submittedName>
</protein>
<evidence type="ECO:0000313" key="2">
    <source>
        <dbReference type="EMBL" id="KAK7501149.1"/>
    </source>
</evidence>
<comment type="caution">
    <text evidence="2">The sequence shown here is derived from an EMBL/GenBank/DDBJ whole genome shotgun (WGS) entry which is preliminary data.</text>
</comment>
<gene>
    <name evidence="2" type="ORF">BaRGS_00007634</name>
</gene>
<feature type="region of interest" description="Disordered" evidence="1">
    <location>
        <begin position="102"/>
        <end position="124"/>
    </location>
</feature>
<evidence type="ECO:0000313" key="3">
    <source>
        <dbReference type="Proteomes" id="UP001519460"/>
    </source>
</evidence>
<proteinExistence type="predicted"/>
<organism evidence="2 3">
    <name type="scientific">Batillaria attramentaria</name>
    <dbReference type="NCBI Taxonomy" id="370345"/>
    <lineage>
        <taxon>Eukaryota</taxon>
        <taxon>Metazoa</taxon>
        <taxon>Spiralia</taxon>
        <taxon>Lophotrochozoa</taxon>
        <taxon>Mollusca</taxon>
        <taxon>Gastropoda</taxon>
        <taxon>Caenogastropoda</taxon>
        <taxon>Sorbeoconcha</taxon>
        <taxon>Cerithioidea</taxon>
        <taxon>Batillariidae</taxon>
        <taxon>Batillaria</taxon>
    </lineage>
</organism>
<reference evidence="2 3" key="1">
    <citation type="journal article" date="2023" name="Sci. Data">
        <title>Genome assembly of the Korean intertidal mud-creeper Batillaria attramentaria.</title>
        <authorList>
            <person name="Patra A.K."/>
            <person name="Ho P.T."/>
            <person name="Jun S."/>
            <person name="Lee S.J."/>
            <person name="Kim Y."/>
            <person name="Won Y.J."/>
        </authorList>
    </citation>
    <scope>NUCLEOTIDE SEQUENCE [LARGE SCALE GENOMIC DNA]</scope>
    <source>
        <strain evidence="2">Wonlab-2016</strain>
    </source>
</reference>
<dbReference type="AlphaFoldDB" id="A0ABD0LNV2"/>
<accession>A0ABD0LNV2</accession>
<dbReference type="EMBL" id="JACVVK020000033">
    <property type="protein sequence ID" value="KAK7501149.1"/>
    <property type="molecule type" value="Genomic_DNA"/>
</dbReference>
<sequence>MLIRGTRRVENQGEEMAVARRASLPLNGKFKQVEHWLLSPSNPLTAACRGLWWSLPIDPQGGHCEQHVHLTQRVTSPIIQPEKLPSQSTLFEAAHTRLERLQTARRIDGPSAPPRNADLSRGNV</sequence>
<keyword evidence="3" id="KW-1185">Reference proteome</keyword>